<evidence type="ECO:0000313" key="2">
    <source>
        <dbReference type="Proteomes" id="UP001196661"/>
    </source>
</evidence>
<proteinExistence type="predicted"/>
<dbReference type="InterPro" id="IPR055643">
    <property type="entry name" value="DUF7219"/>
</dbReference>
<keyword evidence="2" id="KW-1185">Reference proteome</keyword>
<evidence type="ECO:0000313" key="1">
    <source>
        <dbReference type="EMBL" id="MBT9311391.1"/>
    </source>
</evidence>
<dbReference type="EMBL" id="JADOER010000004">
    <property type="protein sequence ID" value="MBT9311391.1"/>
    <property type="molecule type" value="Genomic_DNA"/>
</dbReference>
<sequence length="87" mass="9897">MSDDIQKPKNNFIMPRIPYRGEFTPERMVFNANLQEFANRISLICNLETGGKITAEDAYSQIKNLWKDLKASKKCLLDETDAQGKGS</sequence>
<reference evidence="1 2" key="1">
    <citation type="journal article" date="2021" name="Mar. Drugs">
        <title>Genome Reduction and Secondary Metabolism of the Marine Sponge-Associated Cyanobacterium Leptothoe.</title>
        <authorList>
            <person name="Konstantinou D."/>
            <person name="Popin R.V."/>
            <person name="Fewer D.P."/>
            <person name="Sivonen K."/>
            <person name="Gkelis S."/>
        </authorList>
    </citation>
    <scope>NUCLEOTIDE SEQUENCE [LARGE SCALE GENOMIC DNA]</scope>
    <source>
        <strain evidence="1 2">TAU-MAC 1615</strain>
    </source>
</reference>
<evidence type="ECO:0008006" key="3">
    <source>
        <dbReference type="Google" id="ProtNLM"/>
    </source>
</evidence>
<dbReference type="Proteomes" id="UP001196661">
    <property type="component" value="Unassembled WGS sequence"/>
</dbReference>
<accession>A0ABS5Y0Q3</accession>
<gene>
    <name evidence="1" type="ORF">IXB28_04170</name>
</gene>
<organism evidence="1 2">
    <name type="scientific">Leptothoe kymatousa TAU-MAC 1615</name>
    <dbReference type="NCBI Taxonomy" id="2364775"/>
    <lineage>
        <taxon>Bacteria</taxon>
        <taxon>Bacillati</taxon>
        <taxon>Cyanobacteriota</taxon>
        <taxon>Cyanophyceae</taxon>
        <taxon>Nodosilineales</taxon>
        <taxon>Cymatolegaceae</taxon>
        <taxon>Leptothoe</taxon>
        <taxon>Leptothoe kymatousa</taxon>
    </lineage>
</organism>
<comment type="caution">
    <text evidence="1">The sequence shown here is derived from an EMBL/GenBank/DDBJ whole genome shotgun (WGS) entry which is preliminary data.</text>
</comment>
<dbReference type="Pfam" id="PF23856">
    <property type="entry name" value="DUF7219"/>
    <property type="match status" value="1"/>
</dbReference>
<protein>
    <recommendedName>
        <fullName evidence="3">Isopropylmalate/homocitrate/citramalate synthases</fullName>
    </recommendedName>
</protein>
<name>A0ABS5Y0Q3_9CYAN</name>